<dbReference type="Proteomes" id="UP000615026">
    <property type="component" value="Unassembled WGS sequence"/>
</dbReference>
<keyword evidence="3" id="KW-1185">Reference proteome</keyword>
<dbReference type="Gene3D" id="3.40.430.10">
    <property type="entry name" value="Dihydrofolate Reductase, subunit A"/>
    <property type="match status" value="1"/>
</dbReference>
<dbReference type="EMBL" id="JADEXP010000425">
    <property type="protein sequence ID" value="MBE9070397.1"/>
    <property type="molecule type" value="Genomic_DNA"/>
</dbReference>
<name>A0A928ZZJ8_LEPEC</name>
<evidence type="ECO:0000313" key="2">
    <source>
        <dbReference type="EMBL" id="MBE9070397.1"/>
    </source>
</evidence>
<dbReference type="RefSeq" id="WP_193996264.1">
    <property type="nucleotide sequence ID" value="NZ_JADEXP010000425.1"/>
</dbReference>
<dbReference type="InterPro" id="IPR024072">
    <property type="entry name" value="DHFR-like_dom_sf"/>
</dbReference>
<organism evidence="2 3">
    <name type="scientific">Leptolyngbya cf. ectocarpi LEGE 11479</name>
    <dbReference type="NCBI Taxonomy" id="1828722"/>
    <lineage>
        <taxon>Bacteria</taxon>
        <taxon>Bacillati</taxon>
        <taxon>Cyanobacteriota</taxon>
        <taxon>Cyanophyceae</taxon>
        <taxon>Leptolyngbyales</taxon>
        <taxon>Leptolyngbyaceae</taxon>
        <taxon>Leptolyngbya group</taxon>
        <taxon>Leptolyngbya</taxon>
    </lineage>
</organism>
<dbReference type="AlphaFoldDB" id="A0A928ZZJ8"/>
<comment type="caution">
    <text evidence="2">The sequence shown here is derived from an EMBL/GenBank/DDBJ whole genome shotgun (WGS) entry which is preliminary data.</text>
</comment>
<accession>A0A928ZZJ8</accession>
<dbReference type="Pfam" id="PF01872">
    <property type="entry name" value="RibD_C"/>
    <property type="match status" value="1"/>
</dbReference>
<reference evidence="2" key="1">
    <citation type="submission" date="2020-10" db="EMBL/GenBank/DDBJ databases">
        <authorList>
            <person name="Castelo-Branco R."/>
            <person name="Eusebio N."/>
            <person name="Adriana R."/>
            <person name="Vieira A."/>
            <person name="Brugerolle De Fraissinette N."/>
            <person name="Rezende De Castro R."/>
            <person name="Schneider M.P."/>
            <person name="Vasconcelos V."/>
            <person name="Leao P.N."/>
        </authorList>
    </citation>
    <scope>NUCLEOTIDE SEQUENCE</scope>
    <source>
        <strain evidence="2">LEGE 11479</strain>
    </source>
</reference>
<protein>
    <submittedName>
        <fullName evidence="2">Dihydrofolate reductase</fullName>
    </submittedName>
</protein>
<sequence>MKITYAAATSLDGFIAKDNGDVSWLEEMNIDKNETGLEEFFASIDGLIMGRNTYDFVFNYGSWPYEDKPTWVCTQSNLQPLDGANLIVVADIDDVISGATTQGLEHLWLVGGGRLASSFLTKGLITHVSISEMPIKLESGIPLFSDHKLEDIIATERNVIEKNGFRQIEIVIKSSRDITDA</sequence>
<dbReference type="PANTHER" id="PTHR38011:SF11">
    <property type="entry name" value="2,5-DIAMINO-6-RIBOSYLAMINO-4(3H)-PYRIMIDINONE 5'-PHOSPHATE REDUCTASE"/>
    <property type="match status" value="1"/>
</dbReference>
<feature type="domain" description="Bacterial bifunctional deaminase-reductase C-terminal" evidence="1">
    <location>
        <begin position="66"/>
        <end position="148"/>
    </location>
</feature>
<dbReference type="InterPro" id="IPR002734">
    <property type="entry name" value="RibDG_C"/>
</dbReference>
<proteinExistence type="predicted"/>
<dbReference type="PANTHER" id="PTHR38011">
    <property type="entry name" value="DIHYDROFOLATE REDUCTASE FAMILY PROTEIN (AFU_ORTHOLOGUE AFUA_8G06820)"/>
    <property type="match status" value="1"/>
</dbReference>
<evidence type="ECO:0000259" key="1">
    <source>
        <dbReference type="Pfam" id="PF01872"/>
    </source>
</evidence>
<dbReference type="GO" id="GO:0009231">
    <property type="term" value="P:riboflavin biosynthetic process"/>
    <property type="evidence" value="ECO:0007669"/>
    <property type="project" value="InterPro"/>
</dbReference>
<evidence type="ECO:0000313" key="3">
    <source>
        <dbReference type="Proteomes" id="UP000615026"/>
    </source>
</evidence>
<dbReference type="SUPFAM" id="SSF53597">
    <property type="entry name" value="Dihydrofolate reductase-like"/>
    <property type="match status" value="1"/>
</dbReference>
<dbReference type="InterPro" id="IPR050765">
    <property type="entry name" value="Riboflavin_Biosynth_HTPR"/>
</dbReference>
<gene>
    <name evidence="2" type="ORF">IQ260_27515</name>
</gene>
<dbReference type="GO" id="GO:0008703">
    <property type="term" value="F:5-amino-6-(5-phosphoribosylamino)uracil reductase activity"/>
    <property type="evidence" value="ECO:0007669"/>
    <property type="project" value="InterPro"/>
</dbReference>